<evidence type="ECO:0000313" key="3">
    <source>
        <dbReference type="Proteomes" id="UP000011083"/>
    </source>
</evidence>
<dbReference type="EMBL" id="KB007974">
    <property type="protein sequence ID" value="ELR17615.1"/>
    <property type="molecule type" value="Genomic_DNA"/>
</dbReference>
<dbReference type="AlphaFoldDB" id="L8GXB5"/>
<evidence type="ECO:0000313" key="2">
    <source>
        <dbReference type="EMBL" id="ELR17615.1"/>
    </source>
</evidence>
<dbReference type="Proteomes" id="UP000011083">
    <property type="component" value="Unassembled WGS sequence"/>
</dbReference>
<dbReference type="KEGG" id="acan:ACA1_063790"/>
<organism evidence="2 3">
    <name type="scientific">Acanthamoeba castellanii (strain ATCC 30010 / Neff)</name>
    <dbReference type="NCBI Taxonomy" id="1257118"/>
    <lineage>
        <taxon>Eukaryota</taxon>
        <taxon>Amoebozoa</taxon>
        <taxon>Discosea</taxon>
        <taxon>Longamoebia</taxon>
        <taxon>Centramoebida</taxon>
        <taxon>Acanthamoebidae</taxon>
        <taxon>Acanthamoeba</taxon>
    </lineage>
</organism>
<reference evidence="2 3" key="1">
    <citation type="journal article" date="2013" name="Genome Biol.">
        <title>Genome of Acanthamoeba castellanii highlights extensive lateral gene transfer and early evolution of tyrosine kinase signaling.</title>
        <authorList>
            <person name="Clarke M."/>
            <person name="Lohan A.J."/>
            <person name="Liu B."/>
            <person name="Lagkouvardos I."/>
            <person name="Roy S."/>
            <person name="Zafar N."/>
            <person name="Bertelli C."/>
            <person name="Schilde C."/>
            <person name="Kianianmomeni A."/>
            <person name="Burglin T.R."/>
            <person name="Frech C."/>
            <person name="Turcotte B."/>
            <person name="Kopec K.O."/>
            <person name="Synnott J.M."/>
            <person name="Choo C."/>
            <person name="Paponov I."/>
            <person name="Finkler A."/>
            <person name="Soon Heng Tan C."/>
            <person name="Hutchins A.P."/>
            <person name="Weinmeier T."/>
            <person name="Rattei T."/>
            <person name="Chu J.S."/>
            <person name="Gimenez G."/>
            <person name="Irimia M."/>
            <person name="Rigden D.J."/>
            <person name="Fitzpatrick D.A."/>
            <person name="Lorenzo-Morales J."/>
            <person name="Bateman A."/>
            <person name="Chiu C.H."/>
            <person name="Tang P."/>
            <person name="Hegemann P."/>
            <person name="Fromm H."/>
            <person name="Raoult D."/>
            <person name="Greub G."/>
            <person name="Miranda-Saavedra D."/>
            <person name="Chen N."/>
            <person name="Nash P."/>
            <person name="Ginger M.L."/>
            <person name="Horn M."/>
            <person name="Schaap P."/>
            <person name="Caler L."/>
            <person name="Loftus B."/>
        </authorList>
    </citation>
    <scope>NUCLEOTIDE SEQUENCE [LARGE SCALE GENOMIC DNA]</scope>
    <source>
        <strain evidence="2 3">Neff</strain>
    </source>
</reference>
<feature type="compositionally biased region" description="Basic and acidic residues" evidence="1">
    <location>
        <begin position="56"/>
        <end position="69"/>
    </location>
</feature>
<name>L8GXB5_ACACF</name>
<feature type="compositionally biased region" description="Gly residues" evidence="1">
    <location>
        <begin position="27"/>
        <end position="55"/>
    </location>
</feature>
<accession>L8GXB5</accession>
<dbReference type="GeneID" id="14917938"/>
<proteinExistence type="predicted"/>
<dbReference type="RefSeq" id="XP_004339628.1">
    <property type="nucleotide sequence ID" value="XM_004339580.1"/>
</dbReference>
<gene>
    <name evidence="2" type="ORF">ACA1_063790</name>
</gene>
<feature type="compositionally biased region" description="Basic and acidic residues" evidence="1">
    <location>
        <begin position="1"/>
        <end position="12"/>
    </location>
</feature>
<evidence type="ECO:0000256" key="1">
    <source>
        <dbReference type="SAM" id="MobiDB-lite"/>
    </source>
</evidence>
<protein>
    <submittedName>
        <fullName evidence="2">Uncharacterized protein</fullName>
    </submittedName>
</protein>
<sequence>METGVRRDEVEIRLTVGGSSSDVATGSTGGGGGGLCGDLGCGGGRERQGSGGRGRGQAERAAEGRARHEAEVVEAVERLVLEHGIGGATTVPAAFAVRPRSLSNSSSSSSSSSAHGEVVGLVREKRVTLVSAALDPASFDDAASNSDERDVVEDGEKVEVEEAAEDVLFGACKAPPPKDEDAVGEALGEVCITVPSTMDKDLLLSQHEHERYVMNVVQRLIPVAGRVTAVPAVGFWMLETATTNSIATGDRLMQERVTIVSAACVVDAKVRSVVKETATWLANALGQEAVFVKINNQPYLIRMTSERGENEAVERKEKKVKKARGRRHNKNYRFFKVAPTMVYECNHQA</sequence>
<feature type="region of interest" description="Disordered" evidence="1">
    <location>
        <begin position="1"/>
        <end position="69"/>
    </location>
</feature>
<dbReference type="VEuPathDB" id="AmoebaDB:ACA1_063790"/>
<feature type="compositionally biased region" description="Low complexity" evidence="1">
    <location>
        <begin position="17"/>
        <end position="26"/>
    </location>
</feature>
<keyword evidence="3" id="KW-1185">Reference proteome</keyword>